<proteinExistence type="predicted"/>
<keyword evidence="2" id="KW-1133">Transmembrane helix</keyword>
<organism evidence="3 4">
    <name type="scientific">Thalassiosira pseudonana</name>
    <name type="common">Marine diatom</name>
    <name type="synonym">Cyclotella nana</name>
    <dbReference type="NCBI Taxonomy" id="35128"/>
    <lineage>
        <taxon>Eukaryota</taxon>
        <taxon>Sar</taxon>
        <taxon>Stramenopiles</taxon>
        <taxon>Ochrophyta</taxon>
        <taxon>Bacillariophyta</taxon>
        <taxon>Coscinodiscophyceae</taxon>
        <taxon>Thalassiosirophycidae</taxon>
        <taxon>Thalassiosirales</taxon>
        <taxon>Thalassiosiraceae</taxon>
        <taxon>Thalassiosira</taxon>
    </lineage>
</organism>
<dbReference type="InterPro" id="IPR050587">
    <property type="entry name" value="GNT1/Glycosyltrans_8"/>
</dbReference>
<name>B8BYU9_THAPS</name>
<evidence type="ECO:0000256" key="2">
    <source>
        <dbReference type="SAM" id="Phobius"/>
    </source>
</evidence>
<keyword evidence="2" id="KW-0812">Transmembrane</keyword>
<dbReference type="KEGG" id="tps:THAPSDRAFT_3811"/>
<accession>B8BYU9</accession>
<protein>
    <recommendedName>
        <fullName evidence="5">Nucleotide-diphospho-sugar transferase domain-containing protein</fullName>
    </recommendedName>
</protein>
<dbReference type="Proteomes" id="UP000001449">
    <property type="component" value="Chromosome 3"/>
</dbReference>
<dbReference type="RefSeq" id="XP_002289003.1">
    <property type="nucleotide sequence ID" value="XM_002288967.1"/>
</dbReference>
<evidence type="ECO:0000313" key="3">
    <source>
        <dbReference type="EMBL" id="EED94439.1"/>
    </source>
</evidence>
<sequence length="657" mass="74081">MPRLDRIHHMDMFGLMKSFLGAAQLFSYTMHQRRKNPISPAVASGRGDDSHPQLQNGRTSHHTRRPTSSSSFTLILLLLFSVFLFLEFIAYRVLNDTNSSVDQTDHVHQSTPAASPPTKRPTTSTLSRSSFEPTNKDKGWRVKAARRASHENSYFWRTHEPDEVPPLPPSTDPSTGEELPPVVAYVTTLTKCAPKHKGPLDGAAVLMHSIRRNSYGWTPMQQNGDEKWPKYGGQGGRYRYRAYVIVDPEASPLNPSRSGECARALQKLGYIVLHRAPLVPLFEITDEFHPDMTKTEGASEFFIEYRNKGYVGQQRPIEGPLSRPPTENPDKLKLMMNNDGCCGYTETLKLHVYGLIEHELAVHLDFDSLILRPMDDLFDAMLGKSDGHNNIPIAKGPKTKTPDFTKPIDAAFTRDYNSVNKPSLDAPVGYQGGFLVVRPSLEVLERYRTVLKEGAFLLNPRKGWGGKHGGYYGDLTFQGLLPYYYEEVSPSEEHNAIELDRCIYNQMADNPRKSTYKFPRATPLDPEKMGFKDTDVCRDGRKDCSDTDCQRVLPSESLTTHFTFCKKPWDCSDGLPGTVADETCKGLLSEWFAVRKELEDWWLSGHAEGQPSYSLDATIVKVHQQREGELEKDRYLGYCNEVGSGGYRRMVEPDTSA</sequence>
<dbReference type="Gene3D" id="3.90.550.10">
    <property type="entry name" value="Spore Coat Polysaccharide Biosynthesis Protein SpsA, Chain A"/>
    <property type="match status" value="1"/>
</dbReference>
<dbReference type="PaxDb" id="35128-Thaps3811"/>
<dbReference type="InParanoid" id="B8BYU9"/>
<dbReference type="PANTHER" id="PTHR11183">
    <property type="entry name" value="GLYCOGENIN SUBFAMILY MEMBER"/>
    <property type="match status" value="1"/>
</dbReference>
<feature type="region of interest" description="Disordered" evidence="1">
    <location>
        <begin position="158"/>
        <end position="178"/>
    </location>
</feature>
<evidence type="ECO:0000256" key="1">
    <source>
        <dbReference type="SAM" id="MobiDB-lite"/>
    </source>
</evidence>
<dbReference type="OMA" id="MADNPRK"/>
<dbReference type="eggNOG" id="ENOG502S0N3">
    <property type="taxonomic scope" value="Eukaryota"/>
</dbReference>
<dbReference type="InterPro" id="IPR029044">
    <property type="entry name" value="Nucleotide-diphossugar_trans"/>
</dbReference>
<keyword evidence="2" id="KW-0472">Membrane</keyword>
<dbReference type="GeneID" id="7452048"/>
<dbReference type="HOGENOM" id="CLU_417722_0_0_1"/>
<feature type="transmembrane region" description="Helical" evidence="2">
    <location>
        <begin position="72"/>
        <end position="94"/>
    </location>
</feature>
<feature type="compositionally biased region" description="Polar residues" evidence="1">
    <location>
        <begin position="120"/>
        <end position="133"/>
    </location>
</feature>
<gene>
    <name evidence="3" type="ORF">THAPSDRAFT_3811</name>
</gene>
<keyword evidence="4" id="KW-1185">Reference proteome</keyword>
<feature type="region of interest" description="Disordered" evidence="1">
    <location>
        <begin position="36"/>
        <end position="67"/>
    </location>
</feature>
<feature type="region of interest" description="Disordered" evidence="1">
    <location>
        <begin position="101"/>
        <end position="143"/>
    </location>
</feature>
<dbReference type="AlphaFoldDB" id="B8BYU9"/>
<evidence type="ECO:0008006" key="5">
    <source>
        <dbReference type="Google" id="ProtNLM"/>
    </source>
</evidence>
<reference evidence="3 4" key="2">
    <citation type="journal article" date="2008" name="Nature">
        <title>The Phaeodactylum genome reveals the evolutionary history of diatom genomes.</title>
        <authorList>
            <person name="Bowler C."/>
            <person name="Allen A.E."/>
            <person name="Badger J.H."/>
            <person name="Grimwood J."/>
            <person name="Jabbari K."/>
            <person name="Kuo A."/>
            <person name="Maheswari U."/>
            <person name="Martens C."/>
            <person name="Maumus F."/>
            <person name="Otillar R.P."/>
            <person name="Rayko E."/>
            <person name="Salamov A."/>
            <person name="Vandepoele K."/>
            <person name="Beszteri B."/>
            <person name="Gruber A."/>
            <person name="Heijde M."/>
            <person name="Katinka M."/>
            <person name="Mock T."/>
            <person name="Valentin K."/>
            <person name="Verret F."/>
            <person name="Berges J.A."/>
            <person name="Brownlee C."/>
            <person name="Cadoret J.P."/>
            <person name="Chiovitti A."/>
            <person name="Choi C.J."/>
            <person name="Coesel S."/>
            <person name="De Martino A."/>
            <person name="Detter J.C."/>
            <person name="Durkin C."/>
            <person name="Falciatore A."/>
            <person name="Fournet J."/>
            <person name="Haruta M."/>
            <person name="Huysman M.J."/>
            <person name="Jenkins B.D."/>
            <person name="Jiroutova K."/>
            <person name="Jorgensen R.E."/>
            <person name="Joubert Y."/>
            <person name="Kaplan A."/>
            <person name="Kroger N."/>
            <person name="Kroth P.G."/>
            <person name="La Roche J."/>
            <person name="Lindquist E."/>
            <person name="Lommer M."/>
            <person name="Martin-Jezequel V."/>
            <person name="Lopez P.J."/>
            <person name="Lucas S."/>
            <person name="Mangogna M."/>
            <person name="McGinnis K."/>
            <person name="Medlin L.K."/>
            <person name="Montsant A."/>
            <person name="Oudot-Le Secq M.P."/>
            <person name="Napoli C."/>
            <person name="Obornik M."/>
            <person name="Parker M.S."/>
            <person name="Petit J.L."/>
            <person name="Porcel B.M."/>
            <person name="Poulsen N."/>
            <person name="Robison M."/>
            <person name="Rychlewski L."/>
            <person name="Rynearson T.A."/>
            <person name="Schmutz J."/>
            <person name="Shapiro H."/>
            <person name="Siaut M."/>
            <person name="Stanley M."/>
            <person name="Sussman M.R."/>
            <person name="Taylor A.R."/>
            <person name="Vardi A."/>
            <person name="von Dassow P."/>
            <person name="Vyverman W."/>
            <person name="Willis A."/>
            <person name="Wyrwicz L.S."/>
            <person name="Rokhsar D.S."/>
            <person name="Weissenbach J."/>
            <person name="Armbrust E.V."/>
            <person name="Green B.R."/>
            <person name="Van de Peer Y."/>
            <person name="Grigoriev I.V."/>
        </authorList>
    </citation>
    <scope>NUCLEOTIDE SEQUENCE [LARGE SCALE GENOMIC DNA]</scope>
    <source>
        <strain evidence="3 4">CCMP1335</strain>
    </source>
</reference>
<evidence type="ECO:0000313" key="4">
    <source>
        <dbReference type="Proteomes" id="UP000001449"/>
    </source>
</evidence>
<dbReference type="EMBL" id="CM000640">
    <property type="protein sequence ID" value="EED94439.1"/>
    <property type="molecule type" value="Genomic_DNA"/>
</dbReference>
<dbReference type="GO" id="GO:0016757">
    <property type="term" value="F:glycosyltransferase activity"/>
    <property type="evidence" value="ECO:0000318"/>
    <property type="project" value="GO_Central"/>
</dbReference>
<reference evidence="3 4" key="1">
    <citation type="journal article" date="2004" name="Science">
        <title>The genome of the diatom Thalassiosira pseudonana: ecology, evolution, and metabolism.</title>
        <authorList>
            <person name="Armbrust E.V."/>
            <person name="Berges J.A."/>
            <person name="Bowler C."/>
            <person name="Green B.R."/>
            <person name="Martinez D."/>
            <person name="Putnam N.H."/>
            <person name="Zhou S."/>
            <person name="Allen A.E."/>
            <person name="Apt K.E."/>
            <person name="Bechner M."/>
            <person name="Brzezinski M.A."/>
            <person name="Chaal B.K."/>
            <person name="Chiovitti A."/>
            <person name="Davis A.K."/>
            <person name="Demarest M.S."/>
            <person name="Detter J.C."/>
            <person name="Glavina T."/>
            <person name="Goodstein D."/>
            <person name="Hadi M.Z."/>
            <person name="Hellsten U."/>
            <person name="Hildebrand M."/>
            <person name="Jenkins B.D."/>
            <person name="Jurka J."/>
            <person name="Kapitonov V.V."/>
            <person name="Kroger N."/>
            <person name="Lau W.W."/>
            <person name="Lane T.W."/>
            <person name="Larimer F.W."/>
            <person name="Lippmeier J.C."/>
            <person name="Lucas S."/>
            <person name="Medina M."/>
            <person name="Montsant A."/>
            <person name="Obornik M."/>
            <person name="Parker M.S."/>
            <person name="Palenik B."/>
            <person name="Pazour G.J."/>
            <person name="Richardson P.M."/>
            <person name="Rynearson T.A."/>
            <person name="Saito M.A."/>
            <person name="Schwartz D.C."/>
            <person name="Thamatrakoln K."/>
            <person name="Valentin K."/>
            <person name="Vardi A."/>
            <person name="Wilkerson F.P."/>
            <person name="Rokhsar D.S."/>
        </authorList>
    </citation>
    <scope>NUCLEOTIDE SEQUENCE [LARGE SCALE GENOMIC DNA]</scope>
    <source>
        <strain evidence="3 4">CCMP1335</strain>
    </source>
</reference>